<sequence>MFWQRVVLLLLLACCLSISATKIIIIKDARLVPSNTTVVLNALFNITSQYECVCQCLSASQCRTVTYYGYNNTCSLFSTSVKQTWLRRMSSNQSTNVISLDNGTLSSCTTYDFQQPPSLFVTNAGPTAMVSSDFNRDGHIDLAVTNTDAQSVSVFVGLGDGSFDANVLTFPTNGSNPYWLTAGDFNSDGHIDLANCNEGSNTISILFGYDNSSLFSAPTTFLSGGTLPSSIINVDLNNDMKSDLVVTNTGSDKITVFLSNGNGTFQFPGLSMTTLTLPSSVASGDFNYDGKMDLAVASRGTSQLYILFGLGNGTFQSNMSIYSTGSTPYLVRAGDFNGDAVFDVVVGNFYSNSVNVFINNGSGAFNTMYTYTTSIVNPIDIAIHDLNADSIVDLAVSNQGGNITIYYGTGNGTFGLVKSLSSQGQTLKSIIISDLNEDGLDDIAILNRQNNKLAVLLAECI</sequence>
<evidence type="ECO:0000259" key="3">
    <source>
        <dbReference type="PROSITE" id="PS50948"/>
    </source>
</evidence>
<dbReference type="PROSITE" id="PS50948">
    <property type="entry name" value="PAN"/>
    <property type="match status" value="1"/>
</dbReference>
<comment type="caution">
    <text evidence="4">The sequence shown here is derived from an EMBL/GenBank/DDBJ whole genome shotgun (WGS) entry which is preliminary data.</text>
</comment>
<dbReference type="InterPro" id="IPR003609">
    <property type="entry name" value="Pan_app"/>
</dbReference>
<protein>
    <recommendedName>
        <fullName evidence="3">Apple domain-containing protein</fullName>
    </recommendedName>
</protein>
<evidence type="ECO:0000313" key="4">
    <source>
        <dbReference type="EMBL" id="CAF1261688.1"/>
    </source>
</evidence>
<dbReference type="InterPro" id="IPR013517">
    <property type="entry name" value="FG-GAP"/>
</dbReference>
<dbReference type="OrthoDB" id="10022113at2759"/>
<proteinExistence type="predicted"/>
<dbReference type="Proteomes" id="UP000663852">
    <property type="component" value="Unassembled WGS sequence"/>
</dbReference>
<name>A0A815B1D1_ADIRI</name>
<evidence type="ECO:0000256" key="1">
    <source>
        <dbReference type="ARBA" id="ARBA00022729"/>
    </source>
</evidence>
<feature type="signal peptide" evidence="2">
    <location>
        <begin position="1"/>
        <end position="20"/>
    </location>
</feature>
<organism evidence="4 5">
    <name type="scientific">Adineta ricciae</name>
    <name type="common">Rotifer</name>
    <dbReference type="NCBI Taxonomy" id="249248"/>
    <lineage>
        <taxon>Eukaryota</taxon>
        <taxon>Metazoa</taxon>
        <taxon>Spiralia</taxon>
        <taxon>Gnathifera</taxon>
        <taxon>Rotifera</taxon>
        <taxon>Eurotatoria</taxon>
        <taxon>Bdelloidea</taxon>
        <taxon>Adinetida</taxon>
        <taxon>Adinetidae</taxon>
        <taxon>Adineta</taxon>
    </lineage>
</organism>
<accession>A0A815B1D1</accession>
<dbReference type="InterPro" id="IPR028994">
    <property type="entry name" value="Integrin_alpha_N"/>
</dbReference>
<dbReference type="EMBL" id="CAJNOJ010000186">
    <property type="protein sequence ID" value="CAF1261688.1"/>
    <property type="molecule type" value="Genomic_DNA"/>
</dbReference>
<dbReference type="PANTHER" id="PTHR46580">
    <property type="entry name" value="SENSOR KINASE-RELATED"/>
    <property type="match status" value="1"/>
</dbReference>
<feature type="chain" id="PRO_5032283954" description="Apple domain-containing protein" evidence="2">
    <location>
        <begin position="21"/>
        <end position="461"/>
    </location>
</feature>
<dbReference type="Gene3D" id="2.130.10.130">
    <property type="entry name" value="Integrin alpha, N-terminal"/>
    <property type="match status" value="2"/>
</dbReference>
<dbReference type="SUPFAM" id="SSF57414">
    <property type="entry name" value="Hairpin loop containing domain-like"/>
    <property type="match status" value="1"/>
</dbReference>
<dbReference type="Gene3D" id="2.30.30.100">
    <property type="match status" value="1"/>
</dbReference>
<evidence type="ECO:0000256" key="2">
    <source>
        <dbReference type="SAM" id="SignalP"/>
    </source>
</evidence>
<evidence type="ECO:0000313" key="5">
    <source>
        <dbReference type="Proteomes" id="UP000663852"/>
    </source>
</evidence>
<gene>
    <name evidence="4" type="ORF">EDS130_LOCUS28549</name>
</gene>
<dbReference type="Pfam" id="PF13517">
    <property type="entry name" value="FG-GAP_3"/>
    <property type="match status" value="3"/>
</dbReference>
<keyword evidence="1 2" id="KW-0732">Signal</keyword>
<dbReference type="Pfam" id="PF00024">
    <property type="entry name" value="PAN_1"/>
    <property type="match status" value="1"/>
</dbReference>
<dbReference type="PANTHER" id="PTHR46580:SF4">
    <property type="entry name" value="ATP_GTP-BINDING PROTEIN"/>
    <property type="match status" value="1"/>
</dbReference>
<dbReference type="Gene3D" id="2.40.128.340">
    <property type="match status" value="1"/>
</dbReference>
<reference evidence="4" key="1">
    <citation type="submission" date="2021-02" db="EMBL/GenBank/DDBJ databases">
        <authorList>
            <person name="Nowell W R."/>
        </authorList>
    </citation>
    <scope>NUCLEOTIDE SEQUENCE</scope>
</reference>
<dbReference type="SUPFAM" id="SSF69318">
    <property type="entry name" value="Integrin alpha N-terminal domain"/>
    <property type="match status" value="1"/>
</dbReference>
<feature type="domain" description="Apple" evidence="3">
    <location>
        <begin position="15"/>
        <end position="102"/>
    </location>
</feature>
<dbReference type="AlphaFoldDB" id="A0A815B1D1"/>